<dbReference type="Pfam" id="PF07847">
    <property type="entry name" value="PCO_ADO"/>
    <property type="match status" value="1"/>
</dbReference>
<dbReference type="GO" id="GO:0070483">
    <property type="term" value="P:detection of hypoxia"/>
    <property type="evidence" value="ECO:0007669"/>
    <property type="project" value="UniProtKB-ARBA"/>
</dbReference>
<dbReference type="CDD" id="cd20289">
    <property type="entry name" value="cupin_ADO"/>
    <property type="match status" value="1"/>
</dbReference>
<dbReference type="PANTHER" id="PTHR22966">
    <property type="entry name" value="2-AMINOETHANETHIOL DIOXYGENASE"/>
    <property type="match status" value="1"/>
</dbReference>
<dbReference type="RefSeq" id="XP_010924603.1">
    <property type="nucleotide sequence ID" value="XM_010926301.3"/>
</dbReference>
<evidence type="ECO:0000256" key="5">
    <source>
        <dbReference type="ARBA" id="ARBA00023002"/>
    </source>
</evidence>
<evidence type="ECO:0000256" key="6">
    <source>
        <dbReference type="ARBA" id="ARBA00023004"/>
    </source>
</evidence>
<keyword evidence="5" id="KW-0560">Oxidoreductase</keyword>
<dbReference type="OrthoDB" id="271433at2759"/>
<evidence type="ECO:0000313" key="10">
    <source>
        <dbReference type="RefSeq" id="XP_010924603.1"/>
    </source>
</evidence>
<evidence type="ECO:0000313" key="9">
    <source>
        <dbReference type="RefSeq" id="XP_010924601.1"/>
    </source>
</evidence>
<keyword evidence="6" id="KW-0408">Iron</keyword>
<dbReference type="Proteomes" id="UP000504607">
    <property type="component" value="Chromosome 6"/>
</dbReference>
<dbReference type="KEGG" id="egu:105047385"/>
<evidence type="ECO:0000313" key="8">
    <source>
        <dbReference type="Proteomes" id="UP000504607"/>
    </source>
</evidence>
<accession>A0A6I9REB3</accession>
<comment type="cofactor">
    <cofactor evidence="1">
        <name>Fe(2+)</name>
        <dbReference type="ChEBI" id="CHEBI:29033"/>
    </cofactor>
</comment>
<dbReference type="Gene3D" id="2.60.120.10">
    <property type="entry name" value="Jelly Rolls"/>
    <property type="match status" value="1"/>
</dbReference>
<keyword evidence="8" id="KW-1185">Reference proteome</keyword>
<dbReference type="RefSeq" id="XP_010924601.1">
    <property type="nucleotide sequence ID" value="XM_010926299.1"/>
</dbReference>
<gene>
    <name evidence="9 10" type="primary">LOC105047385</name>
</gene>
<evidence type="ECO:0000256" key="4">
    <source>
        <dbReference type="ARBA" id="ARBA00022723"/>
    </source>
</evidence>
<dbReference type="PANTHER" id="PTHR22966:SF61">
    <property type="entry name" value="2-AMINOETHANETHIOL DIOXYGENASE"/>
    <property type="match status" value="1"/>
</dbReference>
<evidence type="ECO:0000256" key="1">
    <source>
        <dbReference type="ARBA" id="ARBA00001954"/>
    </source>
</evidence>
<comment type="similarity">
    <text evidence="2">Belongs to the cysteine dioxygenase family.</text>
</comment>
<name>A0A6I9REB3_ELAGV</name>
<comment type="catalytic activity">
    <reaction evidence="7">
        <text>L-cysteine + O2 = 3-sulfino-L-alanine + H(+)</text>
        <dbReference type="Rhea" id="RHEA:20441"/>
        <dbReference type="ChEBI" id="CHEBI:15378"/>
        <dbReference type="ChEBI" id="CHEBI:15379"/>
        <dbReference type="ChEBI" id="CHEBI:35235"/>
        <dbReference type="ChEBI" id="CHEBI:61085"/>
        <dbReference type="EC" id="1.13.11.20"/>
    </reaction>
    <physiologicalReaction direction="left-to-right" evidence="7">
        <dbReference type="Rhea" id="RHEA:20442"/>
    </physiologicalReaction>
</comment>
<reference evidence="9 10" key="1">
    <citation type="submission" date="2025-04" db="UniProtKB">
        <authorList>
            <consortium name="RefSeq"/>
        </authorList>
    </citation>
    <scope>IDENTIFICATION</scope>
</reference>
<organism evidence="8 10">
    <name type="scientific">Elaeis guineensis var. tenera</name>
    <name type="common">Oil palm</name>
    <dbReference type="NCBI Taxonomy" id="51953"/>
    <lineage>
        <taxon>Eukaryota</taxon>
        <taxon>Viridiplantae</taxon>
        <taxon>Streptophyta</taxon>
        <taxon>Embryophyta</taxon>
        <taxon>Tracheophyta</taxon>
        <taxon>Spermatophyta</taxon>
        <taxon>Magnoliopsida</taxon>
        <taxon>Liliopsida</taxon>
        <taxon>Arecaceae</taxon>
        <taxon>Arecoideae</taxon>
        <taxon>Cocoseae</taxon>
        <taxon>Elaeidinae</taxon>
        <taxon>Elaeis</taxon>
    </lineage>
</organism>
<dbReference type="GeneID" id="105047385"/>
<dbReference type="SUPFAM" id="SSF51182">
    <property type="entry name" value="RmlC-like cupins"/>
    <property type="match status" value="1"/>
</dbReference>
<proteinExistence type="inferred from homology"/>
<evidence type="ECO:0000256" key="2">
    <source>
        <dbReference type="ARBA" id="ARBA00006622"/>
    </source>
</evidence>
<dbReference type="EC" id="1.13.11.20" evidence="3"/>
<dbReference type="InterPro" id="IPR014710">
    <property type="entry name" value="RmlC-like_jellyroll"/>
</dbReference>
<dbReference type="InterPro" id="IPR012864">
    <property type="entry name" value="PCO/ADO"/>
</dbReference>
<evidence type="ECO:0000256" key="3">
    <source>
        <dbReference type="ARBA" id="ARBA00013133"/>
    </source>
</evidence>
<dbReference type="GO" id="GO:0046872">
    <property type="term" value="F:metal ion binding"/>
    <property type="evidence" value="ECO:0007669"/>
    <property type="project" value="UniProtKB-KW"/>
</dbReference>
<dbReference type="AlphaFoldDB" id="A0A6I9REB3"/>
<protein>
    <recommendedName>
        <fullName evidence="3">cysteine dioxygenase</fullName>
        <ecNumber evidence="3">1.13.11.20</ecNumber>
    </recommendedName>
</protein>
<dbReference type="InterPro" id="IPR011051">
    <property type="entry name" value="RmlC_Cupin_sf"/>
</dbReference>
<sequence>MPAIQRLYDACKVSFCPNGPVSPEALEQVRSILDEIRPSDVGLEQEAQPVRAWRGSAHGLNGRKGRNGSNQYLPSIQYLHIHECESFSIGIFCMPPSSIIPLHNHPGMTVLSKLLYGSLHVKSYDWIDIDGPIDPTKARPAKLVRDGEMSAPCGTTILYPTSGGNIHCFKAITSCALFDILSPPYSSEDGRHCSYFRKSSRRDHSGCLPTGIKPSEVTWLEEYQPPDSFVIRRGLYKGPKITV</sequence>
<keyword evidence="4" id="KW-0479">Metal-binding</keyword>
<dbReference type="GO" id="GO:0017172">
    <property type="term" value="F:cysteine dioxygenase activity"/>
    <property type="evidence" value="ECO:0007669"/>
    <property type="project" value="UniProtKB-EC"/>
</dbReference>
<evidence type="ECO:0000256" key="7">
    <source>
        <dbReference type="ARBA" id="ARBA00024284"/>
    </source>
</evidence>